<dbReference type="InterPro" id="IPR058240">
    <property type="entry name" value="rSAM_sf"/>
</dbReference>
<dbReference type="GO" id="GO:0051539">
    <property type="term" value="F:4 iron, 4 sulfur cluster binding"/>
    <property type="evidence" value="ECO:0007669"/>
    <property type="project" value="UniProtKB-UniRule"/>
</dbReference>
<dbReference type="InterPro" id="IPR005839">
    <property type="entry name" value="Methylthiotransferase"/>
</dbReference>
<feature type="binding site" evidence="8">
    <location>
        <position position="18"/>
    </location>
    <ligand>
        <name>[4Fe-4S] cluster</name>
        <dbReference type="ChEBI" id="CHEBI:49883"/>
        <label>1</label>
    </ligand>
</feature>
<evidence type="ECO:0000256" key="8">
    <source>
        <dbReference type="HAMAP-Rule" id="MF_01865"/>
    </source>
</evidence>
<feature type="domain" description="MTTase N-terminal" evidence="9">
    <location>
        <begin position="9"/>
        <end position="125"/>
    </location>
</feature>
<evidence type="ECO:0000256" key="4">
    <source>
        <dbReference type="ARBA" id="ARBA00022691"/>
    </source>
</evidence>
<keyword evidence="11" id="KW-0689">Ribosomal protein</keyword>
<dbReference type="SMART" id="SM00729">
    <property type="entry name" value="Elp3"/>
    <property type="match status" value="1"/>
</dbReference>
<comment type="caution">
    <text evidence="11">The sequence shown here is derived from an EMBL/GenBank/DDBJ whole genome shotgun (WGS) entry which is preliminary data.</text>
</comment>
<comment type="function">
    <text evidence="8">Catalyzes the methylthiolation of an aspartic acid residue of ribosomal protein uS12.</text>
</comment>
<dbReference type="EMBL" id="RJSF01000019">
    <property type="protein sequence ID" value="RNM15916.1"/>
    <property type="molecule type" value="Genomic_DNA"/>
</dbReference>
<dbReference type="InterPro" id="IPR013848">
    <property type="entry name" value="Methylthiotransferase_N"/>
</dbReference>
<proteinExistence type="inferred from homology"/>
<evidence type="ECO:0000256" key="3">
    <source>
        <dbReference type="ARBA" id="ARBA00022679"/>
    </source>
</evidence>
<dbReference type="GO" id="GO:0005829">
    <property type="term" value="C:cytosol"/>
    <property type="evidence" value="ECO:0007669"/>
    <property type="project" value="TreeGrafter"/>
</dbReference>
<dbReference type="InterPro" id="IPR005840">
    <property type="entry name" value="Ribosomal_uS12_MeSTrfase_RimO"/>
</dbReference>
<dbReference type="GO" id="GO:0035600">
    <property type="term" value="P:tRNA methylthiolation"/>
    <property type="evidence" value="ECO:0007669"/>
    <property type="project" value="UniProtKB-ARBA"/>
</dbReference>
<dbReference type="SFLD" id="SFLDG01061">
    <property type="entry name" value="methylthiotransferase"/>
    <property type="match status" value="1"/>
</dbReference>
<keyword evidence="12" id="KW-1185">Reference proteome</keyword>
<gene>
    <name evidence="8 11" type="primary">rimO</name>
    <name evidence="11" type="ORF">EFL26_07040</name>
</gene>
<dbReference type="PANTHER" id="PTHR43837">
    <property type="entry name" value="RIBOSOMAL PROTEIN S12 METHYLTHIOTRANSFERASE RIMO"/>
    <property type="match status" value="1"/>
</dbReference>
<dbReference type="InterPro" id="IPR038135">
    <property type="entry name" value="Methylthiotransferase_N_sf"/>
</dbReference>
<dbReference type="Pfam" id="PF04055">
    <property type="entry name" value="Radical_SAM"/>
    <property type="match status" value="1"/>
</dbReference>
<dbReference type="InterPro" id="IPR002792">
    <property type="entry name" value="TRAM_dom"/>
</dbReference>
<dbReference type="PROSITE" id="PS51918">
    <property type="entry name" value="RADICAL_SAM"/>
    <property type="match status" value="1"/>
</dbReference>
<dbReference type="HAMAP" id="MF_01865">
    <property type="entry name" value="MTTase_RimO"/>
    <property type="match status" value="1"/>
</dbReference>
<keyword evidence="11" id="KW-0687">Ribonucleoprotein</keyword>
<dbReference type="Proteomes" id="UP000279994">
    <property type="component" value="Unassembled WGS sequence"/>
</dbReference>
<dbReference type="NCBIfam" id="TIGR01125">
    <property type="entry name" value="30S ribosomal protein S12 methylthiotransferase RimO"/>
    <property type="match status" value="1"/>
</dbReference>
<dbReference type="Gene3D" id="3.40.50.12160">
    <property type="entry name" value="Methylthiotransferase, N-terminal domain"/>
    <property type="match status" value="1"/>
</dbReference>
<organism evidence="11 12">
    <name type="scientific">Nocardioides pocheonensis</name>
    <dbReference type="NCBI Taxonomy" id="661485"/>
    <lineage>
        <taxon>Bacteria</taxon>
        <taxon>Bacillati</taxon>
        <taxon>Actinomycetota</taxon>
        <taxon>Actinomycetes</taxon>
        <taxon>Propionibacteriales</taxon>
        <taxon>Nocardioidaceae</taxon>
        <taxon>Nocardioides</taxon>
    </lineage>
</organism>
<dbReference type="InterPro" id="IPR012340">
    <property type="entry name" value="NA-bd_OB-fold"/>
</dbReference>
<evidence type="ECO:0000256" key="7">
    <source>
        <dbReference type="ARBA" id="ARBA00023014"/>
    </source>
</evidence>
<evidence type="ECO:0000313" key="11">
    <source>
        <dbReference type="EMBL" id="RNM15916.1"/>
    </source>
</evidence>
<dbReference type="NCBIfam" id="TIGR00089">
    <property type="entry name" value="MiaB/RimO family radical SAM methylthiotransferase"/>
    <property type="match status" value="1"/>
</dbReference>
<dbReference type="AlphaFoldDB" id="A0A3N0GUR2"/>
<comment type="subcellular location">
    <subcellularLocation>
        <location evidence="8">Cytoplasm</location>
    </subcellularLocation>
</comment>
<dbReference type="InterPro" id="IPR006638">
    <property type="entry name" value="Elp3/MiaA/NifB-like_rSAM"/>
</dbReference>
<keyword evidence="7 8" id="KW-0411">Iron-sulfur</keyword>
<evidence type="ECO:0000259" key="9">
    <source>
        <dbReference type="PROSITE" id="PS51449"/>
    </source>
</evidence>
<evidence type="ECO:0000256" key="2">
    <source>
        <dbReference type="ARBA" id="ARBA00022490"/>
    </source>
</evidence>
<dbReference type="InterPro" id="IPR023404">
    <property type="entry name" value="rSAM_horseshoe"/>
</dbReference>
<keyword evidence="2 8" id="KW-0963">Cytoplasm</keyword>
<dbReference type="SFLD" id="SFLDF00274">
    <property type="entry name" value="ribosomal_protein_S12_methylth"/>
    <property type="match status" value="1"/>
</dbReference>
<dbReference type="Gene3D" id="2.40.50.140">
    <property type="entry name" value="Nucleic acid-binding proteins"/>
    <property type="match status" value="1"/>
</dbReference>
<evidence type="ECO:0000259" key="10">
    <source>
        <dbReference type="PROSITE" id="PS51918"/>
    </source>
</evidence>
<dbReference type="InterPro" id="IPR007197">
    <property type="entry name" value="rSAM"/>
</dbReference>
<reference evidence="11 12" key="1">
    <citation type="submission" date="2018-11" db="EMBL/GenBank/DDBJ databases">
        <authorList>
            <person name="Li F."/>
        </authorList>
    </citation>
    <scope>NUCLEOTIDE SEQUENCE [LARGE SCALE GENOMIC DNA]</scope>
    <source>
        <strain evidence="11 12">Gsoil 818</strain>
    </source>
</reference>
<dbReference type="SFLD" id="SFLDS00029">
    <property type="entry name" value="Radical_SAM"/>
    <property type="match status" value="1"/>
</dbReference>
<dbReference type="EC" id="2.8.4.4" evidence="8"/>
<dbReference type="Pfam" id="PF18693">
    <property type="entry name" value="TRAM_2"/>
    <property type="match status" value="1"/>
</dbReference>
<feature type="binding site" evidence="8">
    <location>
        <position position="193"/>
    </location>
    <ligand>
        <name>[4Fe-4S] cluster</name>
        <dbReference type="ChEBI" id="CHEBI:49883"/>
        <label>2</label>
        <note>4Fe-4S-S-AdoMet</note>
    </ligand>
</feature>
<dbReference type="GO" id="GO:0005840">
    <property type="term" value="C:ribosome"/>
    <property type="evidence" value="ECO:0007669"/>
    <property type="project" value="UniProtKB-KW"/>
</dbReference>
<dbReference type="PROSITE" id="PS01278">
    <property type="entry name" value="MTTASE_RADICAL"/>
    <property type="match status" value="1"/>
</dbReference>
<sequence>MTTAASPRHTVAMVTLGCARNEVDSEELAGQLEAGGFLLVDDPADAETVVVNTCGFVEAAKKDSVDTLLAAADLKDDGVTRSVVAVGCLAERYGADLATSMPEADAVLGFDDYPDIAERLRGILAGERHAAHTPTDRRTLLPITPVDRRASDVVVPGHGLESIGAGAPATGPRTVRRRLDGGPMAPLKLASGCDRRCAFCAIPSFRGSFVSRRPSDVLAEARWLASEGVRELFLVSENSTSYGKDLGDIRLLETLLPELAAIEGVSRVRVSYLQPAETRPGLVTAIASTPGVADYFDLSFQHASATVLRRMRRFGDPESFLGLLADVRRQAPAAGVRSNFIVGFPGETESDFETLCAFVSEARLDAVGVFGYSDEDGTEAASYADKLSADEIEERVEHLSGLVEQLTAQRAEERIGERVEVLLETLDDGAMEGRAACQGPEVDGCTTLTAVPDGARVGDMIEAVVVATEGVDLVASPVAAPTGSADEPPARH</sequence>
<keyword evidence="1 8" id="KW-0004">4Fe-4S</keyword>
<dbReference type="CDD" id="cd01335">
    <property type="entry name" value="Radical_SAM"/>
    <property type="match status" value="1"/>
</dbReference>
<dbReference type="SFLD" id="SFLDG01082">
    <property type="entry name" value="B12-binding_domain_containing"/>
    <property type="match status" value="1"/>
</dbReference>
<comment type="catalytic activity">
    <reaction evidence="8">
        <text>L-aspartate(89)-[ribosomal protein uS12]-hydrogen + (sulfur carrier)-SH + AH2 + 2 S-adenosyl-L-methionine = 3-methylsulfanyl-L-aspartate(89)-[ribosomal protein uS12]-hydrogen + (sulfur carrier)-H + 5'-deoxyadenosine + L-methionine + A + S-adenosyl-L-homocysteine + 2 H(+)</text>
        <dbReference type="Rhea" id="RHEA:37087"/>
        <dbReference type="Rhea" id="RHEA-COMP:10460"/>
        <dbReference type="Rhea" id="RHEA-COMP:10461"/>
        <dbReference type="Rhea" id="RHEA-COMP:14737"/>
        <dbReference type="Rhea" id="RHEA-COMP:14739"/>
        <dbReference type="ChEBI" id="CHEBI:13193"/>
        <dbReference type="ChEBI" id="CHEBI:15378"/>
        <dbReference type="ChEBI" id="CHEBI:17319"/>
        <dbReference type="ChEBI" id="CHEBI:17499"/>
        <dbReference type="ChEBI" id="CHEBI:29917"/>
        <dbReference type="ChEBI" id="CHEBI:29961"/>
        <dbReference type="ChEBI" id="CHEBI:57844"/>
        <dbReference type="ChEBI" id="CHEBI:57856"/>
        <dbReference type="ChEBI" id="CHEBI:59789"/>
        <dbReference type="ChEBI" id="CHEBI:64428"/>
        <dbReference type="ChEBI" id="CHEBI:73599"/>
        <dbReference type="EC" id="2.8.4.4"/>
    </reaction>
</comment>
<keyword evidence="6 8" id="KW-0408">Iron</keyword>
<dbReference type="SUPFAM" id="SSF102114">
    <property type="entry name" value="Radical SAM enzymes"/>
    <property type="match status" value="1"/>
</dbReference>
<feature type="domain" description="Radical SAM core" evidence="10">
    <location>
        <begin position="179"/>
        <end position="410"/>
    </location>
</feature>
<name>A0A3N0GUR2_9ACTN</name>
<comment type="similarity">
    <text evidence="8">Belongs to the methylthiotransferase family. RimO subfamily.</text>
</comment>
<dbReference type="GO" id="GO:0035599">
    <property type="term" value="F:aspartic acid methylthiotransferase activity"/>
    <property type="evidence" value="ECO:0007669"/>
    <property type="project" value="TreeGrafter"/>
</dbReference>
<evidence type="ECO:0000313" key="12">
    <source>
        <dbReference type="Proteomes" id="UP000279994"/>
    </source>
</evidence>
<dbReference type="PROSITE" id="PS51449">
    <property type="entry name" value="MTTASE_N"/>
    <property type="match status" value="1"/>
</dbReference>
<evidence type="ECO:0000256" key="6">
    <source>
        <dbReference type="ARBA" id="ARBA00023004"/>
    </source>
</evidence>
<dbReference type="OrthoDB" id="9805215at2"/>
<feature type="binding site" evidence="8">
    <location>
        <position position="54"/>
    </location>
    <ligand>
        <name>[4Fe-4S] cluster</name>
        <dbReference type="ChEBI" id="CHEBI:49883"/>
        <label>1</label>
    </ligand>
</feature>
<dbReference type="GO" id="GO:0046872">
    <property type="term" value="F:metal ion binding"/>
    <property type="evidence" value="ECO:0007669"/>
    <property type="project" value="UniProtKB-KW"/>
</dbReference>
<keyword evidence="5 8" id="KW-0479">Metal-binding</keyword>
<dbReference type="Gene3D" id="3.80.30.20">
    <property type="entry name" value="tm_1862 like domain"/>
    <property type="match status" value="1"/>
</dbReference>
<dbReference type="RefSeq" id="WP_123222170.1">
    <property type="nucleotide sequence ID" value="NZ_RJSF01000019.1"/>
</dbReference>
<dbReference type="Pfam" id="PF00919">
    <property type="entry name" value="UPF0004"/>
    <property type="match status" value="1"/>
</dbReference>
<protein>
    <recommendedName>
        <fullName evidence="8">Ribosomal protein uS12 methylthiotransferase RimO</fullName>
        <shortName evidence="8">uS12 MTTase</shortName>
        <shortName evidence="8">uS12 methylthiotransferase</shortName>
        <ecNumber evidence="8">2.8.4.4</ecNumber>
    </recommendedName>
    <alternativeName>
        <fullName evidence="8">Ribosomal protein uS12 (aspartate-C(3))-methylthiotransferase</fullName>
    </alternativeName>
    <alternativeName>
        <fullName evidence="8">Ribosome maturation factor RimO</fullName>
    </alternativeName>
</protein>
<dbReference type="FunFam" id="3.80.30.20:FF:000001">
    <property type="entry name" value="tRNA-2-methylthio-N(6)-dimethylallyladenosine synthase 2"/>
    <property type="match status" value="1"/>
</dbReference>
<keyword evidence="3 8" id="KW-0808">Transferase</keyword>
<evidence type="ECO:0000256" key="5">
    <source>
        <dbReference type="ARBA" id="ARBA00022723"/>
    </source>
</evidence>
<feature type="binding site" evidence="8">
    <location>
        <position position="197"/>
    </location>
    <ligand>
        <name>[4Fe-4S] cluster</name>
        <dbReference type="ChEBI" id="CHEBI:49883"/>
        <label>2</label>
        <note>4Fe-4S-S-AdoMet</note>
    </ligand>
</feature>
<comment type="cofactor">
    <cofactor evidence="8">
        <name>[4Fe-4S] cluster</name>
        <dbReference type="ChEBI" id="CHEBI:49883"/>
    </cofactor>
    <text evidence="8">Binds 2 [4Fe-4S] clusters. One cluster is coordinated with 3 cysteines and an exchangeable S-adenosyl-L-methionine.</text>
</comment>
<accession>A0A3N0GUR2</accession>
<keyword evidence="4 8" id="KW-0949">S-adenosyl-L-methionine</keyword>
<feature type="binding site" evidence="8">
    <location>
        <position position="88"/>
    </location>
    <ligand>
        <name>[4Fe-4S] cluster</name>
        <dbReference type="ChEBI" id="CHEBI:49883"/>
        <label>1</label>
    </ligand>
</feature>
<evidence type="ECO:0000256" key="1">
    <source>
        <dbReference type="ARBA" id="ARBA00022485"/>
    </source>
</evidence>
<dbReference type="GO" id="GO:0103039">
    <property type="term" value="F:protein methylthiotransferase activity"/>
    <property type="evidence" value="ECO:0007669"/>
    <property type="project" value="UniProtKB-EC"/>
</dbReference>
<feature type="binding site" evidence="8">
    <location>
        <position position="200"/>
    </location>
    <ligand>
        <name>[4Fe-4S] cluster</name>
        <dbReference type="ChEBI" id="CHEBI:49883"/>
        <label>2</label>
        <note>4Fe-4S-S-AdoMet</note>
    </ligand>
</feature>
<dbReference type="PANTHER" id="PTHR43837:SF1">
    <property type="entry name" value="RIBOSOMAL PROTEIN US12 METHYLTHIOTRANSFERASE RIMO"/>
    <property type="match status" value="1"/>
</dbReference>
<dbReference type="InterPro" id="IPR020612">
    <property type="entry name" value="Methylthiotransferase_CS"/>
</dbReference>